<name>A0A7W8X8P3_9HYPH</name>
<organism evidence="1 2">
    <name type="scientific">Rhizobium giardinii</name>
    <dbReference type="NCBI Taxonomy" id="56731"/>
    <lineage>
        <taxon>Bacteria</taxon>
        <taxon>Pseudomonadati</taxon>
        <taxon>Pseudomonadota</taxon>
        <taxon>Alphaproteobacteria</taxon>
        <taxon>Hyphomicrobiales</taxon>
        <taxon>Rhizobiaceae</taxon>
        <taxon>Rhizobium/Agrobacterium group</taxon>
        <taxon>Rhizobium</taxon>
    </lineage>
</organism>
<keyword evidence="2" id="KW-1185">Reference proteome</keyword>
<dbReference type="AlphaFoldDB" id="A0A7W8X8P3"/>
<sequence length="181" mass="19546">MGKPGDDCSFAVTSSILESVLTCPPCGFARLETVPTNACQFFYECTNCKTLLRPKPGDCCVFCSFDSVKCPSSRNSAAASGDVTANSWSASVTQSRYLTPSRSPSCQIYGPKSLRSHGPISRWLATTSGTKLTAPRTLQAIQANRFNPNANAMSACIRNPSMICNFARCNHVVVHCHVHFP</sequence>
<dbReference type="InterPro" id="IPR047677">
    <property type="entry name" value="GDCCVxC"/>
</dbReference>
<gene>
    <name evidence="1" type="ORF">GGD55_003066</name>
</gene>
<comment type="caution">
    <text evidence="1">The sequence shown here is derived from an EMBL/GenBank/DDBJ whole genome shotgun (WGS) entry which is preliminary data.</text>
</comment>
<evidence type="ECO:0000313" key="1">
    <source>
        <dbReference type="EMBL" id="MBB5536359.1"/>
    </source>
</evidence>
<reference evidence="1 2" key="1">
    <citation type="submission" date="2020-08" db="EMBL/GenBank/DDBJ databases">
        <title>Genomic Encyclopedia of Type Strains, Phase IV (KMG-V): Genome sequencing to study the core and pangenomes of soil and plant-associated prokaryotes.</title>
        <authorList>
            <person name="Whitman W."/>
        </authorList>
    </citation>
    <scope>NUCLEOTIDE SEQUENCE [LARGE SCALE GENOMIC DNA]</scope>
    <source>
        <strain evidence="1 2">SEMIA 4084</strain>
    </source>
</reference>
<protein>
    <submittedName>
        <fullName evidence="1">Uncharacterized protein</fullName>
    </submittedName>
</protein>
<dbReference type="NCBIfam" id="NF041374">
    <property type="entry name" value="GDCCVxC"/>
    <property type="match status" value="1"/>
</dbReference>
<dbReference type="Proteomes" id="UP000585507">
    <property type="component" value="Unassembled WGS sequence"/>
</dbReference>
<accession>A0A7W8X8P3</accession>
<evidence type="ECO:0000313" key="2">
    <source>
        <dbReference type="Proteomes" id="UP000585507"/>
    </source>
</evidence>
<dbReference type="EMBL" id="JACHBK010000006">
    <property type="protein sequence ID" value="MBB5536359.1"/>
    <property type="molecule type" value="Genomic_DNA"/>
</dbReference>
<proteinExistence type="predicted"/>